<evidence type="ECO:0000259" key="6">
    <source>
        <dbReference type="Pfam" id="PF02668"/>
    </source>
</evidence>
<reference evidence="8" key="1">
    <citation type="journal article" date="2019" name="Int. J. Syst. Evol. Microbiol.">
        <title>The Global Catalogue of Microorganisms (GCM) 10K type strain sequencing project: providing services to taxonomists for standard genome sequencing and annotation.</title>
        <authorList>
            <consortium name="The Broad Institute Genomics Platform"/>
            <consortium name="The Broad Institute Genome Sequencing Center for Infectious Disease"/>
            <person name="Wu L."/>
            <person name="Ma J."/>
        </authorList>
    </citation>
    <scope>NUCLEOTIDE SEQUENCE [LARGE SCALE GENOMIC DNA]</scope>
    <source>
        <strain evidence="8">JCM 17666</strain>
    </source>
</reference>
<dbReference type="PANTHER" id="PTHR43779">
    <property type="entry name" value="DIOXYGENASE RV0097-RELATED"/>
    <property type="match status" value="1"/>
</dbReference>
<keyword evidence="5" id="KW-0408">Iron</keyword>
<evidence type="ECO:0000256" key="1">
    <source>
        <dbReference type="ARBA" id="ARBA00005896"/>
    </source>
</evidence>
<evidence type="ECO:0000256" key="3">
    <source>
        <dbReference type="ARBA" id="ARBA00022964"/>
    </source>
</evidence>
<dbReference type="Proteomes" id="UP001501671">
    <property type="component" value="Unassembled WGS sequence"/>
</dbReference>
<evidence type="ECO:0000313" key="7">
    <source>
        <dbReference type="EMBL" id="GAA4322082.1"/>
    </source>
</evidence>
<dbReference type="EMBL" id="BAABFO010000001">
    <property type="protein sequence ID" value="GAA4322082.1"/>
    <property type="molecule type" value="Genomic_DNA"/>
</dbReference>
<keyword evidence="4" id="KW-0560">Oxidoreductase</keyword>
<dbReference type="Pfam" id="PF02668">
    <property type="entry name" value="TauD"/>
    <property type="match status" value="1"/>
</dbReference>
<protein>
    <submittedName>
        <fullName evidence="7">TauD/TfdA family dioxygenase</fullName>
    </submittedName>
</protein>
<dbReference type="PANTHER" id="PTHR43779:SF3">
    <property type="entry name" value="(3R)-3-[(CARBOXYMETHYL)AMINO]FATTY ACID OXYGENASE_DECARBOXYLASE"/>
    <property type="match status" value="1"/>
</dbReference>
<evidence type="ECO:0000313" key="8">
    <source>
        <dbReference type="Proteomes" id="UP001501671"/>
    </source>
</evidence>
<evidence type="ECO:0000256" key="2">
    <source>
        <dbReference type="ARBA" id="ARBA00022723"/>
    </source>
</evidence>
<keyword evidence="8" id="KW-1185">Reference proteome</keyword>
<name>A0ABP8GD64_9BURK</name>
<sequence length="299" mass="33413">MNLPIAFSSAPLGHQVMGVDIAAGVSDEQFKAIEDAFNRYGVIVLRNQKLTPEQHVAFSRRFGPTERYGIATYLLPGYPEIFVVSNVVENGKPIGMADAGRAWHSDMCYVPNPPRCSLLYALEVPRDENGEPLGDTCFGSTQAAYDALSPEMKKTIDGLRVRNSYAASVERKRKLQRDHSQMSQEERLKVQAKFPDVLHPLVRVHPFTGRKCLYLSQGMSIEIEGWSREASQELIGELLAHMVKPEFVYRHRWCEGDLVIWDNCSSIHLAIADFGAGQRRRMHRTTILSPASAAQGIAA</sequence>
<dbReference type="SUPFAM" id="SSF51197">
    <property type="entry name" value="Clavaminate synthase-like"/>
    <property type="match status" value="1"/>
</dbReference>
<accession>A0ABP8GD64</accession>
<dbReference type="InterPro" id="IPR051178">
    <property type="entry name" value="TfdA_dioxygenase"/>
</dbReference>
<dbReference type="RefSeq" id="WP_345245367.1">
    <property type="nucleotide sequence ID" value="NZ_BAABFO010000001.1"/>
</dbReference>
<dbReference type="InterPro" id="IPR003819">
    <property type="entry name" value="TauD/TfdA-like"/>
</dbReference>
<dbReference type="InterPro" id="IPR042098">
    <property type="entry name" value="TauD-like_sf"/>
</dbReference>
<comment type="similarity">
    <text evidence="1">Belongs to the TfdA dioxygenase family.</text>
</comment>
<dbReference type="GO" id="GO:0051213">
    <property type="term" value="F:dioxygenase activity"/>
    <property type="evidence" value="ECO:0007669"/>
    <property type="project" value="UniProtKB-KW"/>
</dbReference>
<feature type="domain" description="TauD/TfdA-like" evidence="6">
    <location>
        <begin position="12"/>
        <end position="286"/>
    </location>
</feature>
<evidence type="ECO:0000256" key="5">
    <source>
        <dbReference type="ARBA" id="ARBA00023004"/>
    </source>
</evidence>
<dbReference type="Gene3D" id="3.60.130.10">
    <property type="entry name" value="Clavaminate synthase-like"/>
    <property type="match status" value="1"/>
</dbReference>
<organism evidence="7 8">
    <name type="scientific">Pigmentiphaga soli</name>
    <dbReference type="NCBI Taxonomy" id="1007095"/>
    <lineage>
        <taxon>Bacteria</taxon>
        <taxon>Pseudomonadati</taxon>
        <taxon>Pseudomonadota</taxon>
        <taxon>Betaproteobacteria</taxon>
        <taxon>Burkholderiales</taxon>
        <taxon>Alcaligenaceae</taxon>
        <taxon>Pigmentiphaga</taxon>
    </lineage>
</organism>
<gene>
    <name evidence="7" type="ORF">GCM10023144_01780</name>
</gene>
<proteinExistence type="inferred from homology"/>
<keyword evidence="2" id="KW-0479">Metal-binding</keyword>
<evidence type="ECO:0000256" key="4">
    <source>
        <dbReference type="ARBA" id="ARBA00023002"/>
    </source>
</evidence>
<comment type="caution">
    <text evidence="7">The sequence shown here is derived from an EMBL/GenBank/DDBJ whole genome shotgun (WGS) entry which is preliminary data.</text>
</comment>
<keyword evidence="3 7" id="KW-0223">Dioxygenase</keyword>